<proteinExistence type="predicted"/>
<name>A0A3S1AK01_9CYAN</name>
<dbReference type="EMBL" id="RSCL01000015">
    <property type="protein sequence ID" value="RUT02736.1"/>
    <property type="molecule type" value="Genomic_DNA"/>
</dbReference>
<sequence>MFTDLPEDDAVLKPIEFPLTPKQRAIQQTKPWLNSAISRSKPMKALKALYIEMYQRNIAQEDSEDSPKD</sequence>
<accession>A0A3S1AK01</accession>
<reference evidence="1" key="2">
    <citation type="journal article" date="2019" name="Genome Biol. Evol.">
        <title>Day and night: Metabolic profiles and evolutionary relationships of six axenic non-marine cyanobacteria.</title>
        <authorList>
            <person name="Will S.E."/>
            <person name="Henke P."/>
            <person name="Boedeker C."/>
            <person name="Huang S."/>
            <person name="Brinkmann H."/>
            <person name="Rohde M."/>
            <person name="Jarek M."/>
            <person name="Friedl T."/>
            <person name="Seufert S."/>
            <person name="Schumacher M."/>
            <person name="Overmann J."/>
            <person name="Neumann-Schaal M."/>
            <person name="Petersen J."/>
        </authorList>
    </citation>
    <scope>NUCLEOTIDE SEQUENCE [LARGE SCALE GENOMIC DNA]</scope>
    <source>
        <strain evidence="1">PCC 7102</strain>
    </source>
</reference>
<evidence type="ECO:0000313" key="2">
    <source>
        <dbReference type="Proteomes" id="UP000271624"/>
    </source>
</evidence>
<evidence type="ECO:0000313" key="1">
    <source>
        <dbReference type="EMBL" id="RUT02736.1"/>
    </source>
</evidence>
<keyword evidence="2" id="KW-1185">Reference proteome</keyword>
<reference evidence="1" key="1">
    <citation type="submission" date="2018-12" db="EMBL/GenBank/DDBJ databases">
        <authorList>
            <person name="Will S."/>
            <person name="Neumann-Schaal M."/>
            <person name="Henke P."/>
        </authorList>
    </citation>
    <scope>NUCLEOTIDE SEQUENCE</scope>
    <source>
        <strain evidence="1">PCC 7102</strain>
    </source>
</reference>
<organism evidence="1 2">
    <name type="scientific">Dulcicalothrix desertica PCC 7102</name>
    <dbReference type="NCBI Taxonomy" id="232991"/>
    <lineage>
        <taxon>Bacteria</taxon>
        <taxon>Bacillati</taxon>
        <taxon>Cyanobacteriota</taxon>
        <taxon>Cyanophyceae</taxon>
        <taxon>Nostocales</taxon>
        <taxon>Calotrichaceae</taxon>
        <taxon>Dulcicalothrix</taxon>
    </lineage>
</organism>
<comment type="caution">
    <text evidence="1">The sequence shown here is derived from an EMBL/GenBank/DDBJ whole genome shotgun (WGS) entry which is preliminary data.</text>
</comment>
<protein>
    <submittedName>
        <fullName evidence="1">Uncharacterized protein</fullName>
    </submittedName>
</protein>
<dbReference type="Proteomes" id="UP000271624">
    <property type="component" value="Unassembled WGS sequence"/>
</dbReference>
<dbReference type="AlphaFoldDB" id="A0A3S1AK01"/>
<dbReference type="RefSeq" id="WP_127083924.1">
    <property type="nucleotide sequence ID" value="NZ_RSCL01000015.1"/>
</dbReference>
<gene>
    <name evidence="1" type="ORF">DSM106972_056560</name>
</gene>